<dbReference type="InterPro" id="IPR001128">
    <property type="entry name" value="Cyt_P450"/>
</dbReference>
<dbReference type="GeneID" id="55992363"/>
<dbReference type="PANTHER" id="PTHR24305">
    <property type="entry name" value="CYTOCHROME P450"/>
    <property type="match status" value="1"/>
</dbReference>
<accession>A0A7H8QW80</accession>
<proteinExistence type="inferred from homology"/>
<evidence type="ECO:0000256" key="6">
    <source>
        <dbReference type="ARBA" id="ARBA00023004"/>
    </source>
</evidence>
<evidence type="ECO:0000256" key="7">
    <source>
        <dbReference type="ARBA" id="ARBA00023033"/>
    </source>
</evidence>
<evidence type="ECO:0000256" key="1">
    <source>
        <dbReference type="ARBA" id="ARBA00001971"/>
    </source>
</evidence>
<dbReference type="GO" id="GO:0004497">
    <property type="term" value="F:monooxygenase activity"/>
    <property type="evidence" value="ECO:0007669"/>
    <property type="project" value="UniProtKB-KW"/>
</dbReference>
<dbReference type="PROSITE" id="PS00086">
    <property type="entry name" value="CYTOCHROME_P450"/>
    <property type="match status" value="1"/>
</dbReference>
<keyword evidence="5 9" id="KW-0560">Oxidoreductase</keyword>
<keyword evidence="3 8" id="KW-0349">Heme</keyword>
<dbReference type="GO" id="GO:0005506">
    <property type="term" value="F:iron ion binding"/>
    <property type="evidence" value="ECO:0007669"/>
    <property type="project" value="InterPro"/>
</dbReference>
<comment type="similarity">
    <text evidence="2 9">Belongs to the cytochrome P450 family.</text>
</comment>
<evidence type="ECO:0000256" key="5">
    <source>
        <dbReference type="ARBA" id="ARBA00023002"/>
    </source>
</evidence>
<evidence type="ECO:0008006" key="12">
    <source>
        <dbReference type="Google" id="ProtNLM"/>
    </source>
</evidence>
<gene>
    <name evidence="10" type="ORF">TRUGW13939_04865</name>
</gene>
<keyword evidence="7 9" id="KW-0503">Monooxygenase</keyword>
<dbReference type="GO" id="GO:0016705">
    <property type="term" value="F:oxidoreductase activity, acting on paired donors, with incorporation or reduction of molecular oxygen"/>
    <property type="evidence" value="ECO:0007669"/>
    <property type="project" value="InterPro"/>
</dbReference>
<dbReference type="KEGG" id="trg:TRUGW13939_04865"/>
<dbReference type="CDD" id="cd11062">
    <property type="entry name" value="CYP58-like"/>
    <property type="match status" value="1"/>
</dbReference>
<protein>
    <recommendedName>
        <fullName evidence="12">Cytochrome P450</fullName>
    </recommendedName>
</protein>
<dbReference type="PANTHER" id="PTHR24305:SF157">
    <property type="entry name" value="N-ACETYLTRYPTOPHAN 6-HYDROXYLASE IVOC-RELATED"/>
    <property type="match status" value="1"/>
</dbReference>
<dbReference type="InterPro" id="IPR017972">
    <property type="entry name" value="Cyt_P450_CS"/>
</dbReference>
<name>A0A7H8QW80_TALRU</name>
<comment type="cofactor">
    <cofactor evidence="1 8">
        <name>heme</name>
        <dbReference type="ChEBI" id="CHEBI:30413"/>
    </cofactor>
</comment>
<dbReference type="Pfam" id="PF00067">
    <property type="entry name" value="p450"/>
    <property type="match status" value="1"/>
</dbReference>
<dbReference type="EMBL" id="CP055900">
    <property type="protein sequence ID" value="QKX57745.1"/>
    <property type="molecule type" value="Genomic_DNA"/>
</dbReference>
<dbReference type="InterPro" id="IPR050121">
    <property type="entry name" value="Cytochrome_P450_monoxygenase"/>
</dbReference>
<dbReference type="Gene3D" id="1.10.630.10">
    <property type="entry name" value="Cytochrome P450"/>
    <property type="match status" value="1"/>
</dbReference>
<evidence type="ECO:0000313" key="11">
    <source>
        <dbReference type="Proteomes" id="UP000509510"/>
    </source>
</evidence>
<evidence type="ECO:0000256" key="4">
    <source>
        <dbReference type="ARBA" id="ARBA00022723"/>
    </source>
</evidence>
<evidence type="ECO:0000256" key="2">
    <source>
        <dbReference type="ARBA" id="ARBA00010617"/>
    </source>
</evidence>
<sequence length="494" mass="56255">MWVYVGLAVIFLALRAIYRLYFHPLAKIPGPKLAAISSLPEFYHDVIRDGRYLWEVEKMHEKYEAGPVVRINPYQVHINDPSFYGEICASGGRKRDKSFAAMAGLRSSESLPSIIDHDHHNVRRKHLNPVFSKKAIVEIVPMIQRKIAMVMEDLETAYNTEGRVVDLEHEFTGLTADTVTEFTYGKDLGFLRDKQFNNVILGAMREMTDQFHVNRFFPFLTPLLSHLPPWFMCQFRPKLAGIYELQKRINKEPVIKNHGINTVMETLTDPSMPAEIRSPEFIRETVNIILGAATEPTSGTLLMGIYQLVQQQPLWLKLREELKAVMPAPTDAPSWLQLEQLPLMRAVFHEVLRFSPGTIRIARVATQETLVCQGHAMPPGSTVSASARLIHMHEDPFPDPHSFNPDRWLEADPKQHNKMLQALVPFSRGPRNCIGYNLVTAEVYMVLAAIIRRFDMELYDTSPANVAFERDCVVARPVSGFWNVKVRLTGVATN</sequence>
<evidence type="ECO:0000256" key="8">
    <source>
        <dbReference type="PIRSR" id="PIRSR602401-1"/>
    </source>
</evidence>
<dbReference type="PRINTS" id="PR00385">
    <property type="entry name" value="P450"/>
</dbReference>
<dbReference type="PRINTS" id="PR00463">
    <property type="entry name" value="EP450I"/>
</dbReference>
<dbReference type="SUPFAM" id="SSF48264">
    <property type="entry name" value="Cytochrome P450"/>
    <property type="match status" value="1"/>
</dbReference>
<reference evidence="11" key="1">
    <citation type="submission" date="2020-06" db="EMBL/GenBank/DDBJ databases">
        <title>A chromosome-scale genome assembly of Talaromyces rugulosus W13939.</title>
        <authorList>
            <person name="Wang B."/>
            <person name="Guo L."/>
            <person name="Ye K."/>
            <person name="Wang L."/>
        </authorList>
    </citation>
    <scope>NUCLEOTIDE SEQUENCE [LARGE SCALE GENOMIC DNA]</scope>
    <source>
        <strain evidence="11">W13939</strain>
    </source>
</reference>
<keyword evidence="11" id="KW-1185">Reference proteome</keyword>
<keyword evidence="4 8" id="KW-0479">Metal-binding</keyword>
<dbReference type="InterPro" id="IPR002401">
    <property type="entry name" value="Cyt_P450_E_grp-I"/>
</dbReference>
<organism evidence="10 11">
    <name type="scientific">Talaromyces rugulosus</name>
    <name type="common">Penicillium rugulosum</name>
    <dbReference type="NCBI Taxonomy" id="121627"/>
    <lineage>
        <taxon>Eukaryota</taxon>
        <taxon>Fungi</taxon>
        <taxon>Dikarya</taxon>
        <taxon>Ascomycota</taxon>
        <taxon>Pezizomycotina</taxon>
        <taxon>Eurotiomycetes</taxon>
        <taxon>Eurotiomycetidae</taxon>
        <taxon>Eurotiales</taxon>
        <taxon>Trichocomaceae</taxon>
        <taxon>Talaromyces</taxon>
        <taxon>Talaromyces sect. Islandici</taxon>
    </lineage>
</organism>
<dbReference type="GO" id="GO:0020037">
    <property type="term" value="F:heme binding"/>
    <property type="evidence" value="ECO:0007669"/>
    <property type="project" value="InterPro"/>
</dbReference>
<dbReference type="AlphaFoldDB" id="A0A7H8QW80"/>
<dbReference type="RefSeq" id="XP_035343923.1">
    <property type="nucleotide sequence ID" value="XM_035488030.1"/>
</dbReference>
<feature type="binding site" description="axial binding residue" evidence="8">
    <location>
        <position position="433"/>
    </location>
    <ligand>
        <name>heme</name>
        <dbReference type="ChEBI" id="CHEBI:30413"/>
    </ligand>
    <ligandPart>
        <name>Fe</name>
        <dbReference type="ChEBI" id="CHEBI:18248"/>
    </ligandPart>
</feature>
<evidence type="ECO:0000256" key="3">
    <source>
        <dbReference type="ARBA" id="ARBA00022617"/>
    </source>
</evidence>
<dbReference type="OrthoDB" id="3945418at2759"/>
<evidence type="ECO:0000256" key="9">
    <source>
        <dbReference type="RuleBase" id="RU000461"/>
    </source>
</evidence>
<keyword evidence="6 8" id="KW-0408">Iron</keyword>
<evidence type="ECO:0000313" key="10">
    <source>
        <dbReference type="EMBL" id="QKX57745.1"/>
    </source>
</evidence>
<dbReference type="Proteomes" id="UP000509510">
    <property type="component" value="Chromosome III"/>
</dbReference>
<dbReference type="InterPro" id="IPR036396">
    <property type="entry name" value="Cyt_P450_sf"/>
</dbReference>